<accession>A0A9W4D651</accession>
<feature type="region of interest" description="Disordered" evidence="1">
    <location>
        <begin position="221"/>
        <end position="281"/>
    </location>
</feature>
<feature type="compositionally biased region" description="Polar residues" evidence="1">
    <location>
        <begin position="223"/>
        <end position="250"/>
    </location>
</feature>
<dbReference type="Proteomes" id="UP000683417">
    <property type="component" value="Unassembled WGS sequence"/>
</dbReference>
<evidence type="ECO:0000313" key="3">
    <source>
        <dbReference type="Proteomes" id="UP000683417"/>
    </source>
</evidence>
<dbReference type="EMBL" id="CAJHIT010000006">
    <property type="protein sequence ID" value="CAD6502637.1"/>
    <property type="molecule type" value="Genomic_DNA"/>
</dbReference>
<sequence length="456" mass="51524">MKDTSNVHISDLMKSLRLSNPFEFESESPKITCQLMSNHYTHKDSMVIPSPYLNHVKSPSKSSTVATGRFSPVYPPPKSSLRLISRSASSPNIPAQNFEDYKHHDSDRDGLECETTDRESPLLPSYQPITFQGPESYSLSGHKDACQNKDLSSCSGSSFSQNRRRESVASSSKISASSYRKSLTSFIDNFLEFNESEYDTPDLSQPKRSHSPMKKMFGENGWLGQSPNDFQTRNTRQASKSSWSKETTSMMGKLRNKIGELAEKADLSPSPSSRGSRRSKQDKISVLSISLGPSVQARIYMEIELMLVYTANAFLMKNFSQGRMSVDSIKRTVDAWRSKGRPVVFEFMYDQATQRELVKLNQHNFCFHGRGGDDALRVNSMLYNWKYVAGVMAIRTFCDANTVILKLLFDVEQVLELLGAQDAIMQRLNQIRIAVSELTHPSHQSRNVKSMRRSEP</sequence>
<feature type="region of interest" description="Disordered" evidence="1">
    <location>
        <begin position="92"/>
        <end position="125"/>
    </location>
</feature>
<proteinExistence type="predicted"/>
<reference evidence="2" key="1">
    <citation type="submission" date="2020-10" db="EMBL/GenBank/DDBJ databases">
        <authorList>
            <person name="Muller C M."/>
        </authorList>
    </citation>
    <scope>NUCLEOTIDE SEQUENCE</scope>
    <source>
        <strain evidence="2">THUN-12</strain>
    </source>
</reference>
<comment type="caution">
    <text evidence="2">The sequence shown here is derived from an EMBL/GenBank/DDBJ whole genome shotgun (WGS) entry which is preliminary data.</text>
</comment>
<evidence type="ECO:0000313" key="2">
    <source>
        <dbReference type="EMBL" id="CAD6502637.1"/>
    </source>
</evidence>
<name>A0A9W4D651_BLUGR</name>
<organism evidence="2 3">
    <name type="scientific">Blumeria graminis f. sp. triticale</name>
    <dbReference type="NCBI Taxonomy" id="1689686"/>
    <lineage>
        <taxon>Eukaryota</taxon>
        <taxon>Fungi</taxon>
        <taxon>Dikarya</taxon>
        <taxon>Ascomycota</taxon>
        <taxon>Pezizomycotina</taxon>
        <taxon>Leotiomycetes</taxon>
        <taxon>Erysiphales</taxon>
        <taxon>Erysiphaceae</taxon>
        <taxon>Blumeria</taxon>
    </lineage>
</organism>
<evidence type="ECO:0000256" key="1">
    <source>
        <dbReference type="SAM" id="MobiDB-lite"/>
    </source>
</evidence>
<feature type="compositionally biased region" description="Polar residues" evidence="1">
    <location>
        <begin position="152"/>
        <end position="161"/>
    </location>
</feature>
<feature type="compositionally biased region" description="Basic and acidic residues" evidence="1">
    <location>
        <begin position="99"/>
        <end position="120"/>
    </location>
</feature>
<gene>
    <name evidence="2" type="ORF">BGTH12_LOCUS3995</name>
</gene>
<dbReference type="AlphaFoldDB" id="A0A9W4D651"/>
<protein>
    <submittedName>
        <fullName evidence="2">BgTH12-05227</fullName>
    </submittedName>
</protein>
<feature type="region of interest" description="Disordered" evidence="1">
    <location>
        <begin position="152"/>
        <end position="174"/>
    </location>
</feature>
<feature type="compositionally biased region" description="Basic and acidic residues" evidence="1">
    <location>
        <begin position="257"/>
        <end position="266"/>
    </location>
</feature>